<sequence>MSIVVTRLSSVVFGSNSPLLNSLRRTHSPQAVSNLALRHVSSSNGGDTKALNDTGAHHVADGPYDLGYHEEDDRFIDGKPSLSYVKSMPSSFSSMRHEQILQLAAEGVPKARKEALVRNVMAVDSIEYEEAQEVVKEITKASRKNIALHHLPFKIGLYTAVFGGLVSVPMVFHSDTVHAFNEYFVTADVPEPKDLETWLEVGSWSWAWMEPLIGQASFFLLTMQFARSQLQNLGLMPYSDYMRKVRSERLIELYPQYNAEILAAYSDIKSKRYE</sequence>
<organism evidence="1">
    <name type="scientific">Pseudictyota dubia</name>
    <dbReference type="NCBI Taxonomy" id="2749911"/>
    <lineage>
        <taxon>Eukaryota</taxon>
        <taxon>Sar</taxon>
        <taxon>Stramenopiles</taxon>
        <taxon>Ochrophyta</taxon>
        <taxon>Bacillariophyta</taxon>
        <taxon>Mediophyceae</taxon>
        <taxon>Biddulphiophycidae</taxon>
        <taxon>Eupodiscales</taxon>
        <taxon>Odontellaceae</taxon>
        <taxon>Pseudictyota</taxon>
    </lineage>
</organism>
<reference evidence="1" key="1">
    <citation type="submission" date="2021-01" db="EMBL/GenBank/DDBJ databases">
        <authorList>
            <person name="Corre E."/>
            <person name="Pelletier E."/>
            <person name="Niang G."/>
            <person name="Scheremetjew M."/>
            <person name="Finn R."/>
            <person name="Kale V."/>
            <person name="Holt S."/>
            <person name="Cochrane G."/>
            <person name="Meng A."/>
            <person name="Brown T."/>
            <person name="Cohen L."/>
        </authorList>
    </citation>
    <scope>NUCLEOTIDE SEQUENCE</scope>
    <source>
        <strain evidence="1">CCMP147</strain>
    </source>
</reference>
<evidence type="ECO:0000313" key="1">
    <source>
        <dbReference type="EMBL" id="CAD8322989.1"/>
    </source>
</evidence>
<accession>A0A7R9ZEU6</accession>
<proteinExistence type="predicted"/>
<dbReference type="EMBL" id="HBED01042574">
    <property type="protein sequence ID" value="CAD8322989.1"/>
    <property type="molecule type" value="Transcribed_RNA"/>
</dbReference>
<name>A0A7R9ZEU6_9STRA</name>
<dbReference type="AlphaFoldDB" id="A0A7R9ZEU6"/>
<protein>
    <submittedName>
        <fullName evidence="1">Uncharacterized protein</fullName>
    </submittedName>
</protein>
<gene>
    <name evidence="1" type="ORF">TDUB1175_LOCUS21407</name>
</gene>